<dbReference type="AlphaFoldDB" id="A0A1X6PJN4"/>
<dbReference type="Gene3D" id="1.10.3430.10">
    <property type="entry name" value="Ammonium transporter AmtB like domains"/>
    <property type="match status" value="1"/>
</dbReference>
<dbReference type="GO" id="GO:0005886">
    <property type="term" value="C:plasma membrane"/>
    <property type="evidence" value="ECO:0007669"/>
    <property type="project" value="TreeGrafter"/>
</dbReference>
<feature type="transmembrane region" description="Helical" evidence="8">
    <location>
        <begin position="291"/>
        <end position="313"/>
    </location>
</feature>
<evidence type="ECO:0000256" key="2">
    <source>
        <dbReference type="ARBA" id="ARBA00005887"/>
    </source>
</evidence>
<feature type="transmembrane region" description="Helical" evidence="8">
    <location>
        <begin position="66"/>
        <end position="88"/>
    </location>
</feature>
<feature type="transmembrane region" description="Helical" evidence="8">
    <location>
        <begin position="21"/>
        <end position="46"/>
    </location>
</feature>
<feature type="domain" description="Ammonium transporter AmtB-like" evidence="9">
    <location>
        <begin position="1"/>
        <end position="411"/>
    </location>
</feature>
<evidence type="ECO:0000256" key="7">
    <source>
        <dbReference type="ARBA" id="ARBA00023177"/>
    </source>
</evidence>
<dbReference type="PANTHER" id="PTHR11730:SF6">
    <property type="entry name" value="AMMONIUM TRANSPORTER"/>
    <property type="match status" value="1"/>
</dbReference>
<evidence type="ECO:0000313" key="10">
    <source>
        <dbReference type="EMBL" id="OSX80976.1"/>
    </source>
</evidence>
<feature type="transmembrane region" description="Helical" evidence="8">
    <location>
        <begin position="236"/>
        <end position="258"/>
    </location>
</feature>
<reference evidence="10 11" key="1">
    <citation type="submission" date="2017-03" db="EMBL/GenBank/DDBJ databases">
        <title>WGS assembly of Porphyra umbilicalis.</title>
        <authorList>
            <person name="Brawley S.H."/>
            <person name="Blouin N.A."/>
            <person name="Ficko-Blean E."/>
            <person name="Wheeler G.L."/>
            <person name="Lohr M."/>
            <person name="Goodson H.V."/>
            <person name="Jenkins J.W."/>
            <person name="Blaby-Haas C.E."/>
            <person name="Helliwell K.E."/>
            <person name="Chan C."/>
            <person name="Marriage T."/>
            <person name="Bhattacharya D."/>
            <person name="Klein A.S."/>
            <person name="Badis Y."/>
            <person name="Brodie J."/>
            <person name="Cao Y."/>
            <person name="Collen J."/>
            <person name="Dittami S.M."/>
            <person name="Gachon C.M."/>
            <person name="Green B.R."/>
            <person name="Karpowicz S."/>
            <person name="Kim J.W."/>
            <person name="Kudahl U."/>
            <person name="Lin S."/>
            <person name="Michel G."/>
            <person name="Mittag M."/>
            <person name="Olson B.J."/>
            <person name="Pangilinan J."/>
            <person name="Peng Y."/>
            <person name="Qiu H."/>
            <person name="Shu S."/>
            <person name="Singer J.T."/>
            <person name="Smith A.G."/>
            <person name="Sprecher B.N."/>
            <person name="Wagner V."/>
            <person name="Wang W."/>
            <person name="Wang Z.-Y."/>
            <person name="Yan J."/>
            <person name="Yarish C."/>
            <person name="Zoeuner-Riek S."/>
            <person name="Zhuang Y."/>
            <person name="Zou Y."/>
            <person name="Lindquist E.A."/>
            <person name="Grimwood J."/>
            <person name="Barry K."/>
            <person name="Rokhsar D.S."/>
            <person name="Schmutz J."/>
            <person name="Stiller J.W."/>
            <person name="Grossman A.R."/>
            <person name="Prochnik S.E."/>
        </authorList>
    </citation>
    <scope>NUCLEOTIDE SEQUENCE [LARGE SCALE GENOMIC DNA]</scope>
    <source>
        <strain evidence="10">4086291</strain>
    </source>
</reference>
<comment type="subcellular location">
    <subcellularLocation>
        <location evidence="1">Membrane</location>
        <topology evidence="1">Multi-pass membrane protein</topology>
    </subcellularLocation>
</comment>
<organism evidence="10 11">
    <name type="scientific">Porphyra umbilicalis</name>
    <name type="common">Purple laver</name>
    <name type="synonym">Red alga</name>
    <dbReference type="NCBI Taxonomy" id="2786"/>
    <lineage>
        <taxon>Eukaryota</taxon>
        <taxon>Rhodophyta</taxon>
        <taxon>Bangiophyceae</taxon>
        <taxon>Bangiales</taxon>
        <taxon>Bangiaceae</taxon>
        <taxon>Porphyra</taxon>
    </lineage>
</organism>
<evidence type="ECO:0000259" key="9">
    <source>
        <dbReference type="Pfam" id="PF00909"/>
    </source>
</evidence>
<dbReference type="Proteomes" id="UP000218209">
    <property type="component" value="Unassembled WGS sequence"/>
</dbReference>
<proteinExistence type="inferred from homology"/>
<feature type="transmembrane region" description="Helical" evidence="8">
    <location>
        <begin position="325"/>
        <end position="343"/>
    </location>
</feature>
<feature type="transmembrane region" description="Helical" evidence="8">
    <location>
        <begin position="265"/>
        <end position="285"/>
    </location>
</feature>
<dbReference type="Pfam" id="PF00909">
    <property type="entry name" value="Ammonium_transp"/>
    <property type="match status" value="1"/>
</dbReference>
<dbReference type="EMBL" id="KV918766">
    <property type="protein sequence ID" value="OSX80976.1"/>
    <property type="molecule type" value="Genomic_DNA"/>
</dbReference>
<keyword evidence="4 8" id="KW-0812">Transmembrane</keyword>
<dbReference type="GO" id="GO:0008519">
    <property type="term" value="F:ammonium channel activity"/>
    <property type="evidence" value="ECO:0007669"/>
    <property type="project" value="InterPro"/>
</dbReference>
<evidence type="ECO:0000256" key="6">
    <source>
        <dbReference type="ARBA" id="ARBA00023136"/>
    </source>
</evidence>
<evidence type="ECO:0000256" key="3">
    <source>
        <dbReference type="ARBA" id="ARBA00022448"/>
    </source>
</evidence>
<feature type="transmembrane region" description="Helical" evidence="8">
    <location>
        <begin position="365"/>
        <end position="393"/>
    </location>
</feature>
<feature type="transmembrane region" description="Helical" evidence="8">
    <location>
        <begin position="174"/>
        <end position="199"/>
    </location>
</feature>
<dbReference type="PANTHER" id="PTHR11730">
    <property type="entry name" value="AMMONIUM TRANSPORTER"/>
    <property type="match status" value="1"/>
</dbReference>
<dbReference type="GO" id="GO:0097272">
    <property type="term" value="P:ammonium homeostasis"/>
    <property type="evidence" value="ECO:0007669"/>
    <property type="project" value="TreeGrafter"/>
</dbReference>
<accession>A0A1X6PJN4</accession>
<name>A0A1X6PJN4_PORUM</name>
<dbReference type="InterPro" id="IPR029020">
    <property type="entry name" value="Ammonium/urea_transptr"/>
</dbReference>
<comment type="similarity">
    <text evidence="2">Belongs to the ammonia transporter channel (TC 1.A.11.2) family.</text>
</comment>
<evidence type="ECO:0000256" key="5">
    <source>
        <dbReference type="ARBA" id="ARBA00022989"/>
    </source>
</evidence>
<keyword evidence="11" id="KW-1185">Reference proteome</keyword>
<keyword evidence="7" id="KW-0924">Ammonia transport</keyword>
<keyword evidence="3" id="KW-0813">Transport</keyword>
<keyword evidence="5 8" id="KW-1133">Transmembrane helix</keyword>
<feature type="transmembrane region" description="Helical" evidence="8">
    <location>
        <begin position="133"/>
        <end position="162"/>
    </location>
</feature>
<dbReference type="OrthoDB" id="534912at2759"/>
<dbReference type="SUPFAM" id="SSF111352">
    <property type="entry name" value="Ammonium transporter"/>
    <property type="match status" value="1"/>
</dbReference>
<evidence type="ECO:0000256" key="4">
    <source>
        <dbReference type="ARBA" id="ARBA00022692"/>
    </source>
</evidence>
<protein>
    <recommendedName>
        <fullName evidence="9">Ammonium transporter AmtB-like domain-containing protein</fullName>
    </recommendedName>
</protein>
<sequence>MQTGFCMLTAGSVRTKNVMNVLLKNMLDCCTGAIVFFLFGYAFAHGEESNRFIGYSQFALTRFDNFSHAVFFFRWTLSAASTTVVSGAIAERATFYAYLIYSVCISGFLYPVISHGVWDVNGWLSAHRPDPVLGIGMIDFGGSAVVHMSAGLCGFLGTLIIGPRIGRFDSNGKPVAIAGHSASLVVLGTLLLCTGAFGFNAGSMLHVATRADHELFGGRNIVLSTGESVLVSPTMTVSRCLVTTLLGAAMSALVGLVISKWVLKVFDLIFICNCLLGGLVSITAGCATLEPYAAMCVGGFSAVVYFLGSRLVLRIRVDDPVDASAVHFGCGLWGVLAVGLFSSERLQAGAGFPVTHFGLVHGGDWALLGCQVIGMASVIGSVTATCVPLFLLLRAFGILRVSAEQEEKGID</sequence>
<keyword evidence="6 8" id="KW-0472">Membrane</keyword>
<dbReference type="InterPro" id="IPR024041">
    <property type="entry name" value="NH4_transpt_AmtB-like_dom"/>
</dbReference>
<feature type="transmembrane region" description="Helical" evidence="8">
    <location>
        <begin position="95"/>
        <end position="113"/>
    </location>
</feature>
<evidence type="ECO:0000256" key="8">
    <source>
        <dbReference type="SAM" id="Phobius"/>
    </source>
</evidence>
<evidence type="ECO:0000313" key="11">
    <source>
        <dbReference type="Proteomes" id="UP000218209"/>
    </source>
</evidence>
<evidence type="ECO:0000256" key="1">
    <source>
        <dbReference type="ARBA" id="ARBA00004141"/>
    </source>
</evidence>
<gene>
    <name evidence="10" type="ORF">BU14_0027s0002</name>
</gene>